<dbReference type="AlphaFoldDB" id="A0A2U2BVY6"/>
<dbReference type="InterPro" id="IPR051203">
    <property type="entry name" value="Polysaccharide_Synthase-Rel"/>
</dbReference>
<dbReference type="InterPro" id="IPR003869">
    <property type="entry name" value="Polysac_CapD-like"/>
</dbReference>
<organism evidence="4 5">
    <name type="scientific">Marinicauda salina</name>
    <dbReference type="NCBI Taxonomy" id="2135793"/>
    <lineage>
        <taxon>Bacteria</taxon>
        <taxon>Pseudomonadati</taxon>
        <taxon>Pseudomonadota</taxon>
        <taxon>Alphaproteobacteria</taxon>
        <taxon>Maricaulales</taxon>
        <taxon>Maricaulaceae</taxon>
        <taxon>Marinicauda</taxon>
    </lineage>
</organism>
<feature type="domain" description="Polysaccharide biosynthesis protein CapD-like" evidence="3">
    <location>
        <begin position="306"/>
        <end position="587"/>
    </location>
</feature>
<dbReference type="Pfam" id="PF02719">
    <property type="entry name" value="Polysacc_synt_2"/>
    <property type="match status" value="1"/>
</dbReference>
<keyword evidence="2" id="KW-0472">Membrane</keyword>
<protein>
    <submittedName>
        <fullName evidence="4">Polysaccharide biosynthesis protein</fullName>
    </submittedName>
</protein>
<dbReference type="EMBL" id="QEXV01000001">
    <property type="protein sequence ID" value="PWE18160.1"/>
    <property type="molecule type" value="Genomic_DNA"/>
</dbReference>
<keyword evidence="2" id="KW-0812">Transmembrane</keyword>
<reference evidence="5" key="1">
    <citation type="submission" date="2018-05" db="EMBL/GenBank/DDBJ databases">
        <authorList>
            <person name="Liu B.-T."/>
        </authorList>
    </citation>
    <scope>NUCLEOTIDE SEQUENCE [LARGE SCALE GENOMIC DNA]</scope>
    <source>
        <strain evidence="5">WD6-1</strain>
    </source>
</reference>
<feature type="transmembrane region" description="Helical" evidence="2">
    <location>
        <begin position="63"/>
        <end position="83"/>
    </location>
</feature>
<comment type="caution">
    <text evidence="4">The sequence shown here is derived from an EMBL/GenBank/DDBJ whole genome shotgun (WGS) entry which is preliminary data.</text>
</comment>
<keyword evidence="2" id="KW-1133">Transmembrane helix</keyword>
<dbReference type="PANTHER" id="PTHR43318:SF1">
    <property type="entry name" value="POLYSACCHARIDE BIOSYNTHESIS PROTEIN EPSC-RELATED"/>
    <property type="match status" value="1"/>
</dbReference>
<evidence type="ECO:0000313" key="4">
    <source>
        <dbReference type="EMBL" id="PWE18160.1"/>
    </source>
</evidence>
<evidence type="ECO:0000259" key="3">
    <source>
        <dbReference type="Pfam" id="PF02719"/>
    </source>
</evidence>
<dbReference type="SUPFAM" id="SSF51735">
    <property type="entry name" value="NAD(P)-binding Rossmann-fold domains"/>
    <property type="match status" value="1"/>
</dbReference>
<keyword evidence="5" id="KW-1185">Reference proteome</keyword>
<dbReference type="CDD" id="cd05237">
    <property type="entry name" value="UDP_invert_4-6DH_SDR_e"/>
    <property type="match status" value="1"/>
</dbReference>
<evidence type="ECO:0000256" key="2">
    <source>
        <dbReference type="SAM" id="Phobius"/>
    </source>
</evidence>
<dbReference type="OrthoDB" id="9803111at2"/>
<evidence type="ECO:0000256" key="1">
    <source>
        <dbReference type="ARBA" id="ARBA00007430"/>
    </source>
</evidence>
<name>A0A2U2BVY6_9PROT</name>
<accession>A0A2U2BVY6</accession>
<comment type="similarity">
    <text evidence="1">Belongs to the polysaccharide synthase family.</text>
</comment>
<feature type="transmembrane region" description="Helical" evidence="2">
    <location>
        <begin position="95"/>
        <end position="115"/>
    </location>
</feature>
<sequence length="650" mass="68879">MNKDANGQRYAASSAFLRWLTRRAGPAAILTYDAVAGAAAMFFSVVARYLFEPGGVAPGAVEWTAAGLFLPVCIVTFFIAGLHRGLWRHTSINDVGRIVQAVVAAHLVFLPIFFLATRLADFPRSSFLISAPVLLVLMLAPRLAVSAWRSGDLRALLRLENQSAPLAVLVGSEARLAEVLREQFRRSGGPVFRARALIELNSDYAGRALLGVPVAGGLEALEDAVRRLSRGAAQPVRIVITDPDPTAELIDLCARVAGRTGAALTRAKSADGARAFTQVEAADLLARPPRALSRDGARALVTGKRVLVTGAGGAIGSELTRQVAHLSPERLILLDSAESHLYEIDMELASWAGSPFRRPVLGDVRDPECLAAVFEREKPDVILHAAALKHVPLMEANASEAALTNVFGLENVVEAAAAAGSEVVVFISTDKAVDPAGVMGATKRAAELYLSAARDIHPELRLSAVRFGNVLASTGSVVPLFERQIAGGGPVTVTHREATRYFMTVQEAAGLVLEAGARTAGDPSGGLFLLDMGEPVPIARLARQLIRLRGMEPGRDIRIEETGLRPGEKLHETLVHAFETTTPSDTAGVLQVAGPACPMAALGPALDRLRAAAEARDEEAVREALLEVVKLGWPEGVRPIASRLSAAGEA</sequence>
<dbReference type="Gene3D" id="3.40.50.720">
    <property type="entry name" value="NAD(P)-binding Rossmann-like Domain"/>
    <property type="match status" value="1"/>
</dbReference>
<dbReference type="RefSeq" id="WP_109251434.1">
    <property type="nucleotide sequence ID" value="NZ_QEXV01000001.1"/>
</dbReference>
<proteinExistence type="inferred from homology"/>
<evidence type="ECO:0000313" key="5">
    <source>
        <dbReference type="Proteomes" id="UP000245168"/>
    </source>
</evidence>
<dbReference type="Proteomes" id="UP000245168">
    <property type="component" value="Unassembled WGS sequence"/>
</dbReference>
<feature type="transmembrane region" description="Helical" evidence="2">
    <location>
        <begin position="27"/>
        <end position="51"/>
    </location>
</feature>
<gene>
    <name evidence="4" type="ORF">DDZ18_00670</name>
</gene>
<dbReference type="PANTHER" id="PTHR43318">
    <property type="entry name" value="UDP-N-ACETYLGLUCOSAMINE 4,6-DEHYDRATASE"/>
    <property type="match status" value="1"/>
</dbReference>
<dbReference type="InterPro" id="IPR036291">
    <property type="entry name" value="NAD(P)-bd_dom_sf"/>
</dbReference>